<keyword evidence="2" id="KW-1185">Reference proteome</keyword>
<keyword evidence="1" id="KW-0560">Oxidoreductase</keyword>
<accession>A0A346PUE0</accession>
<organism evidence="1 2">
    <name type="scientific">Natrarchaeobaculum sulfurireducens</name>
    <dbReference type="NCBI Taxonomy" id="2044521"/>
    <lineage>
        <taxon>Archaea</taxon>
        <taxon>Methanobacteriati</taxon>
        <taxon>Methanobacteriota</taxon>
        <taxon>Stenosarchaea group</taxon>
        <taxon>Halobacteria</taxon>
        <taxon>Halobacteriales</taxon>
        <taxon>Natrialbaceae</taxon>
        <taxon>Natrarchaeobaculum</taxon>
    </lineage>
</organism>
<name>A0A346PUE0_9EURY</name>
<reference evidence="2" key="1">
    <citation type="submission" date="2018-02" db="EMBL/GenBank/DDBJ databases">
        <title>Phenotypic and genomic properties of facultatively anaerobic sulfur-reducing natronoarchaea from hypersaline soda lakes.</title>
        <authorList>
            <person name="Sorokin D.Y."/>
            <person name="Kublanov I.V."/>
            <person name="Roman P."/>
            <person name="Sinninghe Damste J.S."/>
            <person name="Golyshin P.N."/>
            <person name="Rojo D."/>
            <person name="Ciordia S."/>
            <person name="Mena M.D.C."/>
            <person name="Ferrer M."/>
            <person name="Messina E."/>
            <person name="Smedile F."/>
            <person name="La Spada G."/>
            <person name="La Cono V."/>
            <person name="Yakimov M.M."/>
        </authorList>
    </citation>
    <scope>NUCLEOTIDE SEQUENCE [LARGE SCALE GENOMIC DNA]</scope>
    <source>
        <strain evidence="2">AArc-Mg</strain>
    </source>
</reference>
<sequence>MLPESGMKGPPSCLTQARIARGMIGSRSMMTDYSPMCHTANLETGHTDEGAHDSNTLVLDEDLTGITAYE</sequence>
<dbReference type="AlphaFoldDB" id="A0A346PUE0"/>
<gene>
    <name evidence="1" type="ORF">AArcMg_3149</name>
</gene>
<evidence type="ECO:0000313" key="1">
    <source>
        <dbReference type="EMBL" id="AXR83135.1"/>
    </source>
</evidence>
<dbReference type="KEGG" id="nag:AArcMg_3149"/>
<dbReference type="GO" id="GO:0004361">
    <property type="term" value="F:glutaryl-CoA dehydrogenase activity"/>
    <property type="evidence" value="ECO:0007669"/>
    <property type="project" value="UniProtKB-EC"/>
</dbReference>
<proteinExistence type="predicted"/>
<evidence type="ECO:0000313" key="2">
    <source>
        <dbReference type="Proteomes" id="UP000258613"/>
    </source>
</evidence>
<dbReference type="Proteomes" id="UP000258613">
    <property type="component" value="Chromosome"/>
</dbReference>
<dbReference type="EMBL" id="CP027033">
    <property type="protein sequence ID" value="AXR83135.1"/>
    <property type="molecule type" value="Genomic_DNA"/>
</dbReference>
<protein>
    <submittedName>
        <fullName evidence="1">Glutaryl-CoA dehydrogenase</fullName>
        <ecNumber evidence="1">1.3.8.6</ecNumber>
    </submittedName>
</protein>
<dbReference type="EC" id="1.3.8.6" evidence="1"/>